<feature type="region of interest" description="Disordered" evidence="1">
    <location>
        <begin position="114"/>
        <end position="173"/>
    </location>
</feature>
<name>A0A4U6VF66_SETVI</name>
<proteinExistence type="predicted"/>
<evidence type="ECO:0000313" key="2">
    <source>
        <dbReference type="EMBL" id="TKW28181.1"/>
    </source>
</evidence>
<sequence>MQHRRRTSSALDPHSPMTTERVFAGKEPLKVEVHALQGLDEDDVEVVATINQHLGEEDSINAYKKGEGDTPNSPPNLPPKPLAPPSLSPSTARSVALTRSAALTCALPPPYPLLDAPFPIIKSPRSAPPPPKNRGVPEEEHEEEFDREPELEDQHREQELQEGFEDNKSNLTL</sequence>
<dbReference type="Gramene" id="TKW28181">
    <property type="protein sequence ID" value="TKW28181"/>
    <property type="gene ID" value="SEVIR_3G317900v2"/>
</dbReference>
<dbReference type="EMBL" id="CM016554">
    <property type="protein sequence ID" value="TKW28181.1"/>
    <property type="molecule type" value="Genomic_DNA"/>
</dbReference>
<feature type="compositionally biased region" description="Pro residues" evidence="1">
    <location>
        <begin position="72"/>
        <end position="87"/>
    </location>
</feature>
<evidence type="ECO:0000256" key="1">
    <source>
        <dbReference type="SAM" id="MobiDB-lite"/>
    </source>
</evidence>
<dbReference type="Proteomes" id="UP000298652">
    <property type="component" value="Chromosome 3"/>
</dbReference>
<reference evidence="2" key="1">
    <citation type="submission" date="2019-03" db="EMBL/GenBank/DDBJ databases">
        <title>WGS assembly of Setaria viridis.</title>
        <authorList>
            <person name="Huang P."/>
            <person name="Jenkins J."/>
            <person name="Grimwood J."/>
            <person name="Barry K."/>
            <person name="Healey A."/>
            <person name="Mamidi S."/>
            <person name="Sreedasyam A."/>
            <person name="Shu S."/>
            <person name="Feldman M."/>
            <person name="Wu J."/>
            <person name="Yu Y."/>
            <person name="Chen C."/>
            <person name="Johnson J."/>
            <person name="Rokhsar D."/>
            <person name="Baxter I."/>
            <person name="Schmutz J."/>
            <person name="Brutnell T."/>
            <person name="Kellogg E."/>
        </authorList>
    </citation>
    <scope>NUCLEOTIDE SEQUENCE [LARGE SCALE GENOMIC DNA]</scope>
</reference>
<feature type="region of interest" description="Disordered" evidence="1">
    <location>
        <begin position="1"/>
        <end position="25"/>
    </location>
</feature>
<dbReference type="AlphaFoldDB" id="A0A4U6VF66"/>
<keyword evidence="3" id="KW-1185">Reference proteome</keyword>
<accession>A0A4U6VF66</accession>
<organism evidence="2 3">
    <name type="scientific">Setaria viridis</name>
    <name type="common">Green bristlegrass</name>
    <name type="synonym">Setaria italica subsp. viridis</name>
    <dbReference type="NCBI Taxonomy" id="4556"/>
    <lineage>
        <taxon>Eukaryota</taxon>
        <taxon>Viridiplantae</taxon>
        <taxon>Streptophyta</taxon>
        <taxon>Embryophyta</taxon>
        <taxon>Tracheophyta</taxon>
        <taxon>Spermatophyta</taxon>
        <taxon>Magnoliopsida</taxon>
        <taxon>Liliopsida</taxon>
        <taxon>Poales</taxon>
        <taxon>Poaceae</taxon>
        <taxon>PACMAD clade</taxon>
        <taxon>Panicoideae</taxon>
        <taxon>Panicodae</taxon>
        <taxon>Paniceae</taxon>
        <taxon>Cenchrinae</taxon>
        <taxon>Setaria</taxon>
    </lineage>
</organism>
<feature type="region of interest" description="Disordered" evidence="1">
    <location>
        <begin position="52"/>
        <end position="93"/>
    </location>
</feature>
<evidence type="ECO:0000313" key="3">
    <source>
        <dbReference type="Proteomes" id="UP000298652"/>
    </source>
</evidence>
<gene>
    <name evidence="2" type="ORF">SEVIR_3G317900v2</name>
</gene>
<feature type="compositionally biased region" description="Acidic residues" evidence="1">
    <location>
        <begin position="139"/>
        <end position="151"/>
    </location>
</feature>
<protein>
    <submittedName>
        <fullName evidence="2">Uncharacterized protein</fullName>
    </submittedName>
</protein>